<sequence length="207" mass="22888">MEPFENVEQLHSEVVEMIDVVTKLRQDVEDLVAFLTHLADQLDGLSPAMDVAVGELRAAIHLAPSDEFVPAAQAAIASVQAVTPTIVTPLAKRRARLRKLAALHIRGSRCTCCGEMRVDLLHLVDPYDDCKLVPYREVIEDGDDIVLVRCKTCISLGRGTLDCPCQTMKTVYEERPNIEDATRRIISAPDGFYGKQLARQRRAAHGA</sequence>
<organism evidence="1 2">
    <name type="scientific">Nocardioides panzhihuensis</name>
    <dbReference type="NCBI Taxonomy" id="860243"/>
    <lineage>
        <taxon>Bacteria</taxon>
        <taxon>Bacillati</taxon>
        <taxon>Actinomycetota</taxon>
        <taxon>Actinomycetes</taxon>
        <taxon>Propionibacteriales</taxon>
        <taxon>Nocardioidaceae</taxon>
        <taxon>Nocardioides</taxon>
    </lineage>
</organism>
<evidence type="ECO:0000313" key="2">
    <source>
        <dbReference type="Proteomes" id="UP000564496"/>
    </source>
</evidence>
<dbReference type="RefSeq" id="WP_179661813.1">
    <property type="nucleotide sequence ID" value="NZ_JACBZR010000002.1"/>
</dbReference>
<gene>
    <name evidence="1" type="ORF">BJ988_005951</name>
</gene>
<protein>
    <submittedName>
        <fullName evidence="1">Uncharacterized protein</fullName>
    </submittedName>
</protein>
<dbReference type="EMBL" id="JACBZR010000002">
    <property type="protein sequence ID" value="NYI81243.1"/>
    <property type="molecule type" value="Genomic_DNA"/>
</dbReference>
<keyword evidence="2" id="KW-1185">Reference proteome</keyword>
<proteinExistence type="predicted"/>
<dbReference type="Proteomes" id="UP000564496">
    <property type="component" value="Unassembled WGS sequence"/>
</dbReference>
<name>A0A7Z0IVY1_9ACTN</name>
<reference evidence="1 2" key="1">
    <citation type="submission" date="2020-07" db="EMBL/GenBank/DDBJ databases">
        <title>Sequencing the genomes of 1000 actinobacteria strains.</title>
        <authorList>
            <person name="Klenk H.-P."/>
        </authorList>
    </citation>
    <scope>NUCLEOTIDE SEQUENCE [LARGE SCALE GENOMIC DNA]</scope>
    <source>
        <strain evidence="1 2">DSM 26487</strain>
    </source>
</reference>
<accession>A0A7Z0IVY1</accession>
<dbReference type="AlphaFoldDB" id="A0A7Z0IVY1"/>
<comment type="caution">
    <text evidence="1">The sequence shown here is derived from an EMBL/GenBank/DDBJ whole genome shotgun (WGS) entry which is preliminary data.</text>
</comment>
<evidence type="ECO:0000313" key="1">
    <source>
        <dbReference type="EMBL" id="NYI81243.1"/>
    </source>
</evidence>